<evidence type="ECO:0000313" key="1">
    <source>
        <dbReference type="EMBL" id="KAH7435923.1"/>
    </source>
</evidence>
<dbReference type="InterPro" id="IPR007493">
    <property type="entry name" value="DUF538"/>
</dbReference>
<reference evidence="1" key="1">
    <citation type="submission" date="2021-08" db="EMBL/GenBank/DDBJ databases">
        <title>WGS assembly of Ceratopteris richardii.</title>
        <authorList>
            <person name="Marchant D.B."/>
            <person name="Chen G."/>
            <person name="Jenkins J."/>
            <person name="Shu S."/>
            <person name="Leebens-Mack J."/>
            <person name="Grimwood J."/>
            <person name="Schmutz J."/>
            <person name="Soltis P."/>
            <person name="Soltis D."/>
            <person name="Chen Z.-H."/>
        </authorList>
    </citation>
    <scope>NUCLEOTIDE SEQUENCE</scope>
    <source>
        <strain evidence="1">Whitten #5841</strain>
        <tissue evidence="1">Leaf</tissue>
    </source>
</reference>
<dbReference type="PANTHER" id="PTHR31676:SF109">
    <property type="entry name" value="OS05G0346400 PROTEIN"/>
    <property type="match status" value="1"/>
</dbReference>
<dbReference type="InterPro" id="IPR036758">
    <property type="entry name" value="At5g01610-like"/>
</dbReference>
<keyword evidence="2" id="KW-1185">Reference proteome</keyword>
<sequence>MDAMLTKASSFLLARRAKQEFSSMGDDVNSLSNSVEEGAIRLFNRLRGKMQKPLVELLESYGLPKGLFPKNVTHYEFEEDTGKLFVFIPYVCEVGFKDSSVLRYATRVTGMLSQGKFSNIEGLKTKILVWVKVTSIGADAGASKVSFTAGVKKARPFEAYSLLREGIEVDTF</sequence>
<comment type="caution">
    <text evidence="1">The sequence shown here is derived from an EMBL/GenBank/DDBJ whole genome shotgun (WGS) entry which is preliminary data.</text>
</comment>
<name>A0A8T2UQ96_CERRI</name>
<dbReference type="Proteomes" id="UP000825935">
    <property type="component" value="Chromosome 6"/>
</dbReference>
<organism evidence="1 2">
    <name type="scientific">Ceratopteris richardii</name>
    <name type="common">Triangle waterfern</name>
    <dbReference type="NCBI Taxonomy" id="49495"/>
    <lineage>
        <taxon>Eukaryota</taxon>
        <taxon>Viridiplantae</taxon>
        <taxon>Streptophyta</taxon>
        <taxon>Embryophyta</taxon>
        <taxon>Tracheophyta</taxon>
        <taxon>Polypodiopsida</taxon>
        <taxon>Polypodiidae</taxon>
        <taxon>Polypodiales</taxon>
        <taxon>Pteridineae</taxon>
        <taxon>Pteridaceae</taxon>
        <taxon>Parkerioideae</taxon>
        <taxon>Ceratopteris</taxon>
    </lineage>
</organism>
<dbReference type="SUPFAM" id="SSF141562">
    <property type="entry name" value="At5g01610-like"/>
    <property type="match status" value="1"/>
</dbReference>
<dbReference type="OMA" id="CDATNYK"/>
<accession>A0A8T2UQ96</accession>
<gene>
    <name evidence="1" type="ORF">KP509_06G084100</name>
</gene>
<evidence type="ECO:0008006" key="3">
    <source>
        <dbReference type="Google" id="ProtNLM"/>
    </source>
</evidence>
<dbReference type="Pfam" id="PF04398">
    <property type="entry name" value="DUF538"/>
    <property type="match status" value="1"/>
</dbReference>
<dbReference type="PANTHER" id="PTHR31676">
    <property type="entry name" value="T31J12.3 PROTEIN-RELATED"/>
    <property type="match status" value="1"/>
</dbReference>
<proteinExistence type="predicted"/>
<protein>
    <recommendedName>
        <fullName evidence="3">DUF538 family protein</fullName>
    </recommendedName>
</protein>
<dbReference type="OrthoDB" id="2011849at2759"/>
<dbReference type="EMBL" id="CM035411">
    <property type="protein sequence ID" value="KAH7435923.1"/>
    <property type="molecule type" value="Genomic_DNA"/>
</dbReference>
<dbReference type="AlphaFoldDB" id="A0A8T2UQ96"/>
<dbReference type="Gene3D" id="2.30.240.10">
    <property type="entry name" value="At5g01610-like"/>
    <property type="match status" value="1"/>
</dbReference>
<evidence type="ECO:0000313" key="2">
    <source>
        <dbReference type="Proteomes" id="UP000825935"/>
    </source>
</evidence>